<dbReference type="KEGG" id="dsq:DICSQDRAFT_107432"/>
<name>R7SZJ0_DICSQ</name>
<dbReference type="RefSeq" id="XP_007366805.1">
    <property type="nucleotide sequence ID" value="XM_007366743.1"/>
</dbReference>
<dbReference type="OMA" id="ISEYSPI"/>
<evidence type="ECO:0000313" key="2">
    <source>
        <dbReference type="Proteomes" id="UP000053319"/>
    </source>
</evidence>
<proteinExistence type="predicted"/>
<dbReference type="EMBL" id="JH719416">
    <property type="protein sequence ID" value="EJF60387.1"/>
    <property type="molecule type" value="Genomic_DNA"/>
</dbReference>
<protein>
    <submittedName>
        <fullName evidence="1">Uncharacterized protein</fullName>
    </submittedName>
</protein>
<reference evidence="1 2" key="1">
    <citation type="journal article" date="2012" name="Science">
        <title>The Paleozoic origin of enzymatic lignin decomposition reconstructed from 31 fungal genomes.</title>
        <authorList>
            <person name="Floudas D."/>
            <person name="Binder M."/>
            <person name="Riley R."/>
            <person name="Barry K."/>
            <person name="Blanchette R.A."/>
            <person name="Henrissat B."/>
            <person name="Martinez A.T."/>
            <person name="Otillar R."/>
            <person name="Spatafora J.W."/>
            <person name="Yadav J.S."/>
            <person name="Aerts A."/>
            <person name="Benoit I."/>
            <person name="Boyd A."/>
            <person name="Carlson A."/>
            <person name="Copeland A."/>
            <person name="Coutinho P.M."/>
            <person name="de Vries R.P."/>
            <person name="Ferreira P."/>
            <person name="Findley K."/>
            <person name="Foster B."/>
            <person name="Gaskell J."/>
            <person name="Glotzer D."/>
            <person name="Gorecki P."/>
            <person name="Heitman J."/>
            <person name="Hesse C."/>
            <person name="Hori C."/>
            <person name="Igarashi K."/>
            <person name="Jurgens J.A."/>
            <person name="Kallen N."/>
            <person name="Kersten P."/>
            <person name="Kohler A."/>
            <person name="Kuees U."/>
            <person name="Kumar T.K.A."/>
            <person name="Kuo A."/>
            <person name="LaButti K."/>
            <person name="Larrondo L.F."/>
            <person name="Lindquist E."/>
            <person name="Ling A."/>
            <person name="Lombard V."/>
            <person name="Lucas S."/>
            <person name="Lundell T."/>
            <person name="Martin R."/>
            <person name="McLaughlin D.J."/>
            <person name="Morgenstern I."/>
            <person name="Morin E."/>
            <person name="Murat C."/>
            <person name="Nagy L.G."/>
            <person name="Nolan M."/>
            <person name="Ohm R.A."/>
            <person name="Patyshakuliyeva A."/>
            <person name="Rokas A."/>
            <person name="Ruiz-Duenas F.J."/>
            <person name="Sabat G."/>
            <person name="Salamov A."/>
            <person name="Samejima M."/>
            <person name="Schmutz J."/>
            <person name="Slot J.C."/>
            <person name="St John F."/>
            <person name="Stenlid J."/>
            <person name="Sun H."/>
            <person name="Sun S."/>
            <person name="Syed K."/>
            <person name="Tsang A."/>
            <person name="Wiebenga A."/>
            <person name="Young D."/>
            <person name="Pisabarro A."/>
            <person name="Eastwood D.C."/>
            <person name="Martin F."/>
            <person name="Cullen D."/>
            <person name="Grigoriev I.V."/>
            <person name="Hibbett D.S."/>
        </authorList>
    </citation>
    <scope>NUCLEOTIDE SEQUENCE [LARGE SCALE GENOMIC DNA]</scope>
    <source>
        <strain evidence="1 2">LYAD-421 SS1</strain>
    </source>
</reference>
<accession>R7SZJ0</accession>
<dbReference type="HOGENOM" id="CLU_102259_1_0_1"/>
<dbReference type="Proteomes" id="UP000053319">
    <property type="component" value="Unassembled WGS sequence"/>
</dbReference>
<sequence>MPTSTLTDKVPFSAGLPVHLEPDSLYISTIPLTQGFHWALIHVDCHGSATRHHWAATTNDPHGPEGYVCQPMPNGPRMKAGQQPILAYFKIPEYVPVDIPLLQDVCDGVFPGAATRASYSALQNRAANMSPRTWCTSVLARLLALSVQGPGAAQRAAEIEAFVDAHSCSLGDAYARAFLFRQNYSTVVLPVTLCASAVRRSRLSVVAVRECITDAEGAVHCMPSVPPSCVVNFRLSL</sequence>
<evidence type="ECO:0000313" key="1">
    <source>
        <dbReference type="EMBL" id="EJF60387.1"/>
    </source>
</evidence>
<organism evidence="1 2">
    <name type="scientific">Dichomitus squalens (strain LYAD-421)</name>
    <name type="common">Western red white-rot fungus</name>
    <dbReference type="NCBI Taxonomy" id="732165"/>
    <lineage>
        <taxon>Eukaryota</taxon>
        <taxon>Fungi</taxon>
        <taxon>Dikarya</taxon>
        <taxon>Basidiomycota</taxon>
        <taxon>Agaricomycotina</taxon>
        <taxon>Agaricomycetes</taxon>
        <taxon>Polyporales</taxon>
        <taxon>Polyporaceae</taxon>
        <taxon>Dichomitus</taxon>
    </lineage>
</organism>
<gene>
    <name evidence="1" type="ORF">DICSQDRAFT_107432</name>
</gene>
<dbReference type="GeneID" id="18833712"/>
<dbReference type="AlphaFoldDB" id="R7SZJ0"/>
<dbReference type="OrthoDB" id="2603374at2759"/>